<evidence type="ECO:0000256" key="1">
    <source>
        <dbReference type="SAM" id="Phobius"/>
    </source>
</evidence>
<reference evidence="3" key="1">
    <citation type="submission" date="2022-11" db="UniProtKB">
        <authorList>
            <consortium name="WormBaseParasite"/>
        </authorList>
    </citation>
    <scope>IDENTIFICATION</scope>
</reference>
<dbReference type="Proteomes" id="UP000887565">
    <property type="component" value="Unplaced"/>
</dbReference>
<dbReference type="WBParaSite" id="nRc.2.0.1.t07547-RA">
    <property type="protein sequence ID" value="nRc.2.0.1.t07547-RA"/>
    <property type="gene ID" value="nRc.2.0.1.g07547"/>
</dbReference>
<keyword evidence="1" id="KW-0472">Membrane</keyword>
<accession>A0A915I0B5</accession>
<evidence type="ECO:0000313" key="2">
    <source>
        <dbReference type="Proteomes" id="UP000887565"/>
    </source>
</evidence>
<keyword evidence="1" id="KW-1133">Transmembrane helix</keyword>
<name>A0A915I0B5_ROMCU</name>
<proteinExistence type="predicted"/>
<protein>
    <submittedName>
        <fullName evidence="3">Uncharacterized protein</fullName>
    </submittedName>
</protein>
<evidence type="ECO:0000313" key="3">
    <source>
        <dbReference type="WBParaSite" id="nRc.2.0.1.t07547-RA"/>
    </source>
</evidence>
<keyword evidence="2" id="KW-1185">Reference proteome</keyword>
<dbReference type="AlphaFoldDB" id="A0A915I0B5"/>
<organism evidence="2 3">
    <name type="scientific">Romanomermis culicivorax</name>
    <name type="common">Nematode worm</name>
    <dbReference type="NCBI Taxonomy" id="13658"/>
    <lineage>
        <taxon>Eukaryota</taxon>
        <taxon>Metazoa</taxon>
        <taxon>Ecdysozoa</taxon>
        <taxon>Nematoda</taxon>
        <taxon>Enoplea</taxon>
        <taxon>Dorylaimia</taxon>
        <taxon>Mermithida</taxon>
        <taxon>Mermithoidea</taxon>
        <taxon>Mermithidae</taxon>
        <taxon>Romanomermis</taxon>
    </lineage>
</organism>
<sequence length="127" mass="13946">MLVREQWFCDFLREKTNELRRVVDEECQEKAAYLMCKSFADAFLNIFPRELENCQVDCPLTAPLETPPPVIGGVAIVGRGGEQKAQEATNMGAQGSGGKTTLRRTGGGFVVLVYLFTASSLAARLIM</sequence>
<feature type="transmembrane region" description="Helical" evidence="1">
    <location>
        <begin position="106"/>
        <end position="126"/>
    </location>
</feature>
<keyword evidence="1" id="KW-0812">Transmembrane</keyword>